<keyword evidence="3" id="KW-0132">Cell division</keyword>
<dbReference type="InterPro" id="IPR027417">
    <property type="entry name" value="P-loop_NTPase"/>
</dbReference>
<dbReference type="GO" id="GO:0005524">
    <property type="term" value="F:ATP binding"/>
    <property type="evidence" value="ECO:0007669"/>
    <property type="project" value="InterPro"/>
</dbReference>
<feature type="compositionally biased region" description="Basic and acidic residues" evidence="1">
    <location>
        <begin position="10"/>
        <end position="22"/>
    </location>
</feature>
<dbReference type="EMBL" id="JARAOO010000010">
    <property type="protein sequence ID" value="KAJ7953921.1"/>
    <property type="molecule type" value="Genomic_DNA"/>
</dbReference>
<dbReference type="Pfam" id="PF00004">
    <property type="entry name" value="AAA"/>
    <property type="match status" value="1"/>
</dbReference>
<keyword evidence="3" id="KW-0131">Cell cycle</keyword>
<dbReference type="Gene3D" id="3.40.50.300">
    <property type="entry name" value="P-loop containing nucleotide triphosphate hydrolases"/>
    <property type="match status" value="1"/>
</dbReference>
<name>A0AAD7PFQ3_QUISA</name>
<sequence length="67" mass="7609">MVHQAPESPHSVHREHADESERILQEAFPEASHHAMMGKPSVIFIDEIDALCPRQDSRKEQDIHVAS</sequence>
<proteinExistence type="predicted"/>
<reference evidence="3" key="1">
    <citation type="journal article" date="2023" name="Science">
        <title>Elucidation of the pathway for biosynthesis of saponin adjuvants from the soapbark tree.</title>
        <authorList>
            <person name="Reed J."/>
            <person name="Orme A."/>
            <person name="El-Demerdash A."/>
            <person name="Owen C."/>
            <person name="Martin L.B.B."/>
            <person name="Misra R.C."/>
            <person name="Kikuchi S."/>
            <person name="Rejzek M."/>
            <person name="Martin A.C."/>
            <person name="Harkess A."/>
            <person name="Leebens-Mack J."/>
            <person name="Louveau T."/>
            <person name="Stephenson M.J."/>
            <person name="Osbourn A."/>
        </authorList>
    </citation>
    <scope>NUCLEOTIDE SEQUENCE</scope>
    <source>
        <strain evidence="3">S10</strain>
    </source>
</reference>
<organism evidence="3 4">
    <name type="scientific">Quillaja saponaria</name>
    <name type="common">Soap bark tree</name>
    <dbReference type="NCBI Taxonomy" id="32244"/>
    <lineage>
        <taxon>Eukaryota</taxon>
        <taxon>Viridiplantae</taxon>
        <taxon>Streptophyta</taxon>
        <taxon>Embryophyta</taxon>
        <taxon>Tracheophyta</taxon>
        <taxon>Spermatophyta</taxon>
        <taxon>Magnoliopsida</taxon>
        <taxon>eudicotyledons</taxon>
        <taxon>Gunneridae</taxon>
        <taxon>Pentapetalae</taxon>
        <taxon>rosids</taxon>
        <taxon>fabids</taxon>
        <taxon>Fabales</taxon>
        <taxon>Quillajaceae</taxon>
        <taxon>Quillaja</taxon>
    </lineage>
</organism>
<dbReference type="GO" id="GO:0016887">
    <property type="term" value="F:ATP hydrolysis activity"/>
    <property type="evidence" value="ECO:0007669"/>
    <property type="project" value="InterPro"/>
</dbReference>
<keyword evidence="4" id="KW-1185">Reference proteome</keyword>
<dbReference type="KEGG" id="qsa:O6P43_025556"/>
<feature type="region of interest" description="Disordered" evidence="1">
    <location>
        <begin position="1"/>
        <end position="22"/>
    </location>
</feature>
<accession>A0AAD7PFQ3</accession>
<protein>
    <submittedName>
        <fullName evidence="3">Cell division control protein 48-like B-like</fullName>
    </submittedName>
</protein>
<dbReference type="SUPFAM" id="SSF52540">
    <property type="entry name" value="P-loop containing nucleoside triphosphate hydrolases"/>
    <property type="match status" value="1"/>
</dbReference>
<evidence type="ECO:0000313" key="3">
    <source>
        <dbReference type="EMBL" id="KAJ7953921.1"/>
    </source>
</evidence>
<comment type="caution">
    <text evidence="3">The sequence shown here is derived from an EMBL/GenBank/DDBJ whole genome shotgun (WGS) entry which is preliminary data.</text>
</comment>
<dbReference type="Proteomes" id="UP001163823">
    <property type="component" value="Chromosome 10"/>
</dbReference>
<dbReference type="GO" id="GO:0051301">
    <property type="term" value="P:cell division"/>
    <property type="evidence" value="ECO:0007669"/>
    <property type="project" value="UniProtKB-KW"/>
</dbReference>
<evidence type="ECO:0000313" key="4">
    <source>
        <dbReference type="Proteomes" id="UP001163823"/>
    </source>
</evidence>
<dbReference type="AlphaFoldDB" id="A0AAD7PFQ3"/>
<dbReference type="InterPro" id="IPR003959">
    <property type="entry name" value="ATPase_AAA_core"/>
</dbReference>
<feature type="domain" description="ATPase AAA-type core" evidence="2">
    <location>
        <begin position="13"/>
        <end position="60"/>
    </location>
</feature>
<evidence type="ECO:0000256" key="1">
    <source>
        <dbReference type="SAM" id="MobiDB-lite"/>
    </source>
</evidence>
<evidence type="ECO:0000259" key="2">
    <source>
        <dbReference type="Pfam" id="PF00004"/>
    </source>
</evidence>
<gene>
    <name evidence="3" type="ORF">O6P43_025556</name>
</gene>